<sequence>MNRLQKFIYITAFLFSISILADEKVKTCIEGDCQNGKGKLQNNEGIILESTFRNGKLNGLVKGYRPNEPDKISIMYFIEGKIDVTKKVSDWFEDGEHYEGYYNSEMNMHGKGKLTFLDGDVKCIYEGFFVNGKKQGNGKLDCEDGTHEIGEWKNDRRHFNVEIDFVCRSLERVDKWEGGSVTGKFKFTIMRNAKDLESNLKDWNGIKISDDWNGYTIAEAIYNGKDVTAHFLLFIPSEQDKIFDALVSKKRDLNIQGMAVGVANAERKFPVIFVEKIK</sequence>
<evidence type="ECO:0000313" key="2">
    <source>
        <dbReference type="EMBL" id="MBM9578222.1"/>
    </source>
</evidence>
<proteinExistence type="predicted"/>
<dbReference type="PANTHER" id="PTHR23084:SF263">
    <property type="entry name" value="MORN REPEAT-CONTAINING PROTEIN 1"/>
    <property type="match status" value="1"/>
</dbReference>
<keyword evidence="1" id="KW-0677">Repeat</keyword>
<evidence type="ECO:0000313" key="3">
    <source>
        <dbReference type="Proteomes" id="UP000724686"/>
    </source>
</evidence>
<dbReference type="RefSeq" id="WP_205280276.1">
    <property type="nucleotide sequence ID" value="NZ_JAFFPU010000047.1"/>
</dbReference>
<dbReference type="Proteomes" id="UP000724686">
    <property type="component" value="Unassembled WGS sequence"/>
</dbReference>
<organism evidence="2 3">
    <name type="scientific">Leptospira ainlahdjerensis</name>
    <dbReference type="NCBI Taxonomy" id="2810033"/>
    <lineage>
        <taxon>Bacteria</taxon>
        <taxon>Pseudomonadati</taxon>
        <taxon>Spirochaetota</taxon>
        <taxon>Spirochaetia</taxon>
        <taxon>Leptospirales</taxon>
        <taxon>Leptospiraceae</taxon>
        <taxon>Leptospira</taxon>
    </lineage>
</organism>
<dbReference type="Gene3D" id="2.20.110.10">
    <property type="entry name" value="Histone H3 K4-specific methyltransferase SET7/9 N-terminal domain"/>
    <property type="match status" value="1"/>
</dbReference>
<evidence type="ECO:0000256" key="1">
    <source>
        <dbReference type="ARBA" id="ARBA00022737"/>
    </source>
</evidence>
<comment type="caution">
    <text evidence="2">The sequence shown here is derived from an EMBL/GenBank/DDBJ whole genome shotgun (WGS) entry which is preliminary data.</text>
</comment>
<gene>
    <name evidence="2" type="ORF">JWG45_13775</name>
</gene>
<accession>A0ABS2UG36</accession>
<reference evidence="2 3" key="1">
    <citation type="submission" date="2021-02" db="EMBL/GenBank/DDBJ databases">
        <title>Leptospira ainlahdjerensis sp. nov., Leptospira ainazelensis sp. nov., Leptospira abararensis sp. nov. and Leptospira chreensis sp. nov., four new species isolated from water sources in Algeria.</title>
        <authorList>
            <person name="Amara Korba A."/>
            <person name="Kainiu M."/>
            <person name="Vincent A.T."/>
            <person name="Mariet J.-F."/>
            <person name="Veyrier F.J."/>
            <person name="Goarant C."/>
            <person name="Picardeau M."/>
        </authorList>
    </citation>
    <scope>NUCLEOTIDE SEQUENCE [LARGE SCALE GENOMIC DNA]</scope>
    <source>
        <strain evidence="2 3">201903070</strain>
    </source>
</reference>
<protein>
    <recommendedName>
        <fullName evidence="4">MORN repeat protein</fullName>
    </recommendedName>
</protein>
<dbReference type="SUPFAM" id="SSF82185">
    <property type="entry name" value="Histone H3 K4-specific methyltransferase SET7/9 N-terminal domain"/>
    <property type="match status" value="2"/>
</dbReference>
<dbReference type="Pfam" id="PF02493">
    <property type="entry name" value="MORN"/>
    <property type="match status" value="3"/>
</dbReference>
<dbReference type="EMBL" id="JAFFPU010000047">
    <property type="protein sequence ID" value="MBM9578222.1"/>
    <property type="molecule type" value="Genomic_DNA"/>
</dbReference>
<evidence type="ECO:0008006" key="4">
    <source>
        <dbReference type="Google" id="ProtNLM"/>
    </source>
</evidence>
<name>A0ABS2UG36_9LEPT</name>
<dbReference type="SMART" id="SM00698">
    <property type="entry name" value="MORN"/>
    <property type="match status" value="2"/>
</dbReference>
<dbReference type="PANTHER" id="PTHR23084">
    <property type="entry name" value="PHOSPHATIDYLINOSITOL-4-PHOSPHATE 5-KINASE RELATED"/>
    <property type="match status" value="1"/>
</dbReference>
<keyword evidence="3" id="KW-1185">Reference proteome</keyword>
<dbReference type="InterPro" id="IPR003409">
    <property type="entry name" value="MORN"/>
</dbReference>